<dbReference type="EMBL" id="MU128970">
    <property type="protein sequence ID" value="KAF9513605.1"/>
    <property type="molecule type" value="Genomic_DNA"/>
</dbReference>
<dbReference type="GO" id="GO:0005085">
    <property type="term" value="F:guanyl-nucleotide exchange factor activity"/>
    <property type="evidence" value="ECO:0007669"/>
    <property type="project" value="InterPro"/>
</dbReference>
<dbReference type="SUPFAM" id="SSF50729">
    <property type="entry name" value="PH domain-like"/>
    <property type="match status" value="1"/>
</dbReference>
<dbReference type="Gene3D" id="1.20.900.10">
    <property type="entry name" value="Dbl homology (DH) domain"/>
    <property type="match status" value="1"/>
</dbReference>
<dbReference type="SUPFAM" id="SSF48065">
    <property type="entry name" value="DBL homology domain (DH-domain)"/>
    <property type="match status" value="1"/>
</dbReference>
<feature type="compositionally biased region" description="Low complexity" evidence="1">
    <location>
        <begin position="884"/>
        <end position="895"/>
    </location>
</feature>
<feature type="compositionally biased region" description="Pro residues" evidence="1">
    <location>
        <begin position="713"/>
        <end position="722"/>
    </location>
</feature>
<feature type="region of interest" description="Disordered" evidence="1">
    <location>
        <begin position="606"/>
        <end position="729"/>
    </location>
</feature>
<feature type="domain" description="DH" evidence="2">
    <location>
        <begin position="899"/>
        <end position="1145"/>
    </location>
</feature>
<evidence type="ECO:0000256" key="1">
    <source>
        <dbReference type="SAM" id="MobiDB-lite"/>
    </source>
</evidence>
<feature type="compositionally biased region" description="Basic and acidic residues" evidence="1">
    <location>
        <begin position="606"/>
        <end position="618"/>
    </location>
</feature>
<dbReference type="InterPro" id="IPR001331">
    <property type="entry name" value="GDS_CDC24_CS"/>
</dbReference>
<feature type="region of interest" description="Disordered" evidence="1">
    <location>
        <begin position="749"/>
        <end position="772"/>
    </location>
</feature>
<dbReference type="PANTHER" id="PTHR12673:SF270">
    <property type="entry name" value="FYVE-TYPE DOMAIN-CONTAINING PROTEIN"/>
    <property type="match status" value="1"/>
</dbReference>
<keyword evidence="4" id="KW-1185">Reference proteome</keyword>
<feature type="compositionally biased region" description="Basic and acidic residues" evidence="1">
    <location>
        <begin position="57"/>
        <end position="66"/>
    </location>
</feature>
<feature type="compositionally biased region" description="Pro residues" evidence="1">
    <location>
        <begin position="77"/>
        <end position="94"/>
    </location>
</feature>
<dbReference type="InterPro" id="IPR011993">
    <property type="entry name" value="PH-like_dom_sf"/>
</dbReference>
<dbReference type="Proteomes" id="UP000886523">
    <property type="component" value="Unassembled WGS sequence"/>
</dbReference>
<feature type="region of interest" description="Disordered" evidence="1">
    <location>
        <begin position="448"/>
        <end position="571"/>
    </location>
</feature>
<dbReference type="InterPro" id="IPR000219">
    <property type="entry name" value="DH_dom"/>
</dbReference>
<feature type="region of interest" description="Disordered" evidence="1">
    <location>
        <begin position="43"/>
        <end position="186"/>
    </location>
</feature>
<feature type="compositionally biased region" description="Low complexity" evidence="1">
    <location>
        <begin position="677"/>
        <end position="691"/>
    </location>
</feature>
<dbReference type="Gene3D" id="2.30.29.30">
    <property type="entry name" value="Pleckstrin-homology domain (PH domain)/Phosphotyrosine-binding domain (PTB)"/>
    <property type="match status" value="1"/>
</dbReference>
<dbReference type="Pfam" id="PF00621">
    <property type="entry name" value="RhoGEF"/>
    <property type="match status" value="1"/>
</dbReference>
<reference evidence="3" key="1">
    <citation type="journal article" date="2020" name="Nat. Commun.">
        <title>Large-scale genome sequencing of mycorrhizal fungi provides insights into the early evolution of symbiotic traits.</title>
        <authorList>
            <person name="Miyauchi S."/>
            <person name="Kiss E."/>
            <person name="Kuo A."/>
            <person name="Drula E."/>
            <person name="Kohler A."/>
            <person name="Sanchez-Garcia M."/>
            <person name="Morin E."/>
            <person name="Andreopoulos B."/>
            <person name="Barry K.W."/>
            <person name="Bonito G."/>
            <person name="Buee M."/>
            <person name="Carver A."/>
            <person name="Chen C."/>
            <person name="Cichocki N."/>
            <person name="Clum A."/>
            <person name="Culley D."/>
            <person name="Crous P.W."/>
            <person name="Fauchery L."/>
            <person name="Girlanda M."/>
            <person name="Hayes R.D."/>
            <person name="Keri Z."/>
            <person name="LaButti K."/>
            <person name="Lipzen A."/>
            <person name="Lombard V."/>
            <person name="Magnuson J."/>
            <person name="Maillard F."/>
            <person name="Murat C."/>
            <person name="Nolan M."/>
            <person name="Ohm R.A."/>
            <person name="Pangilinan J."/>
            <person name="Pereira M.F."/>
            <person name="Perotto S."/>
            <person name="Peter M."/>
            <person name="Pfister S."/>
            <person name="Riley R."/>
            <person name="Sitrit Y."/>
            <person name="Stielow J.B."/>
            <person name="Szollosi G."/>
            <person name="Zifcakova L."/>
            <person name="Stursova M."/>
            <person name="Spatafora J.W."/>
            <person name="Tedersoo L."/>
            <person name="Vaario L.M."/>
            <person name="Yamada A."/>
            <person name="Yan M."/>
            <person name="Wang P."/>
            <person name="Xu J."/>
            <person name="Bruns T."/>
            <person name="Baldrian P."/>
            <person name="Vilgalys R."/>
            <person name="Dunand C."/>
            <person name="Henrissat B."/>
            <person name="Grigoriev I.V."/>
            <person name="Hibbett D."/>
            <person name="Nagy L.G."/>
            <person name="Martin F.M."/>
        </authorList>
    </citation>
    <scope>NUCLEOTIDE SEQUENCE</scope>
    <source>
        <strain evidence="3">UP504</strain>
    </source>
</reference>
<dbReference type="SMART" id="SM00325">
    <property type="entry name" value="RhoGEF"/>
    <property type="match status" value="1"/>
</dbReference>
<dbReference type="SUPFAM" id="SSF52058">
    <property type="entry name" value="L domain-like"/>
    <property type="match status" value="1"/>
</dbReference>
<feature type="region of interest" description="Disordered" evidence="1">
    <location>
        <begin position="881"/>
        <end position="911"/>
    </location>
</feature>
<dbReference type="PROSITE" id="PS00741">
    <property type="entry name" value="DH_1"/>
    <property type="match status" value="1"/>
</dbReference>
<dbReference type="GO" id="GO:0005737">
    <property type="term" value="C:cytoplasm"/>
    <property type="evidence" value="ECO:0007669"/>
    <property type="project" value="TreeGrafter"/>
</dbReference>
<dbReference type="PROSITE" id="PS50010">
    <property type="entry name" value="DH_2"/>
    <property type="match status" value="1"/>
</dbReference>
<feature type="compositionally biased region" description="Basic and acidic residues" evidence="1">
    <location>
        <begin position="897"/>
        <end position="911"/>
    </location>
</feature>
<accession>A0A9P6AXA6</accession>
<feature type="compositionally biased region" description="Polar residues" evidence="1">
    <location>
        <begin position="127"/>
        <end position="142"/>
    </location>
</feature>
<evidence type="ECO:0000313" key="3">
    <source>
        <dbReference type="EMBL" id="KAF9513605.1"/>
    </source>
</evidence>
<dbReference type="InterPro" id="IPR051092">
    <property type="entry name" value="FYVE_RhoGEF_PH"/>
</dbReference>
<feature type="region of interest" description="Disordered" evidence="1">
    <location>
        <begin position="250"/>
        <end position="271"/>
    </location>
</feature>
<dbReference type="GO" id="GO:0035556">
    <property type="term" value="P:intracellular signal transduction"/>
    <property type="evidence" value="ECO:0007669"/>
    <property type="project" value="InterPro"/>
</dbReference>
<dbReference type="InterPro" id="IPR032675">
    <property type="entry name" value="LRR_dom_sf"/>
</dbReference>
<proteinExistence type="predicted"/>
<feature type="compositionally biased region" description="Low complexity" evidence="1">
    <location>
        <begin position="115"/>
        <end position="126"/>
    </location>
</feature>
<evidence type="ECO:0000259" key="2">
    <source>
        <dbReference type="PROSITE" id="PS50010"/>
    </source>
</evidence>
<evidence type="ECO:0000313" key="4">
    <source>
        <dbReference type="Proteomes" id="UP000886523"/>
    </source>
</evidence>
<dbReference type="InterPro" id="IPR035899">
    <property type="entry name" value="DBL_dom_sf"/>
</dbReference>
<dbReference type="Gene3D" id="3.80.10.10">
    <property type="entry name" value="Ribonuclease Inhibitor"/>
    <property type="match status" value="1"/>
</dbReference>
<sequence>MTAQAAHMQQYLTQFASVRQDVSSPSTIDVHPTDQLDDLIERFPHHPADSPILGRRTSLDGHRDNHSSSMGEAISTPPLPDLPDPSTYPDPYPYHPRAHQPQTGISMTPPISLFSEGSSSASTRSSLAYNNHSPYGTRTSDVYDSASEDHSHRRATVPSLYPSDTSYDSGEGGYSAETDRPGEVGVGLTSDEAVHLAHQSSMSSFASGSRARVTDPSRWSGSSFGRVMNDPSALRTQQSFDWDVVDERDEFGLGTDDDETSADDNDDGEDGMEADRTAAIVMAEEGKGLIVRGEGLPVDRLIVHAGTTHLLLSGSSTPNQMPHFLTTALMNIPSTLLALDISYNLLPALPPALASCVVLEELNIAANPLRVLPAWLANLTALRVLIADSTSISALPQPLVLRRNRLLSLPAWLCHLNALETLLLEGNPFLEPWVSLVAPLLLSAAHRTPAYPPNTPQTTTSLATTNTSTPDTSGLQQQVPARLAPVAAEHAPGLRRSISSPHRRHAPNSSYSSTIHSHSPSPSQPRNQVPPEYPSTRPRADPSTSTVRPPEATHQLRCLSNLPPTNPRPIRRMKSADELTRAMSSGRLPPLPPADDHESGMVRRFESLPRGSRPERARAPLSMFADPGRPRPETSIEPQPRSRPPSHSVHIRASVAPEDEGRNGSQKTRKWGFLKKMSMGRMRSGSGSGSMLRDQPLKPGGPTPSPGALDPSLPSPPRPQPSPLAMLQLSSSPSLPLTTLSTVPVVVEEDEQDVPPLPPPKGENPRPVSRGEPITILGPAPKLNSMPIFPSHAAPSSPISSSPTVAAARNARRRSFLPINFRMLIWALRSLSQVQRELYNRALRSVMAYLRDLSDLTDDARKRRPTLNVDSRVFSEGSFISMTSPRSASSPGSAGNPEERKHKDDKVRPPERTYVNHLQELVDIYINPASALISSTKETMIPVSERRIVFNGVESLLQFHKESFLPALEKAIAPLRNNEDDPDGTLSATVASQLAMVFVSHAAFMKMYSTYINNFDNCVTRIRKWVEKTSPGTSAPGTPSVVGLGLSMSAVAGVAPEAPTGNLASLTSTQKKRIKAFLKRCRSNPRHSQLNLEGYLLLPVQRIPRYRLLLDDLARSTPPRNTAFEDPLELASRDITVLATNMNEGKRESESRRKLLTWQSKIRGKFPSPLVQPHRRLIMDGNLKLSRVVRKNATFAEVFKPDGERALVQVDCLQPELTPRPLIALLCNDMLVLCKDPSQGTDKNAEYDLWAVLRMQTTAQPASVVHGSTLRLVDNRAILYFDAASTSDALTWSRAINTHIPASR</sequence>
<name>A0A9P6AXA6_9AGAM</name>
<protein>
    <recommendedName>
        <fullName evidence="2">DH domain-containing protein</fullName>
    </recommendedName>
</protein>
<gene>
    <name evidence="3" type="ORF">BS47DRAFT_1372490</name>
</gene>
<feature type="compositionally biased region" description="Low complexity" evidence="1">
    <location>
        <begin position="456"/>
        <end position="473"/>
    </location>
</feature>
<dbReference type="PANTHER" id="PTHR12673">
    <property type="entry name" value="FACIOGENITAL DYSPLASIA PROTEIN"/>
    <property type="match status" value="1"/>
</dbReference>
<organism evidence="3 4">
    <name type="scientific">Hydnum rufescens UP504</name>
    <dbReference type="NCBI Taxonomy" id="1448309"/>
    <lineage>
        <taxon>Eukaryota</taxon>
        <taxon>Fungi</taxon>
        <taxon>Dikarya</taxon>
        <taxon>Basidiomycota</taxon>
        <taxon>Agaricomycotina</taxon>
        <taxon>Agaricomycetes</taxon>
        <taxon>Cantharellales</taxon>
        <taxon>Hydnaceae</taxon>
        <taxon>Hydnum</taxon>
    </lineage>
</organism>
<dbReference type="CDD" id="cd00160">
    <property type="entry name" value="RhoGEF"/>
    <property type="match status" value="1"/>
</dbReference>
<feature type="compositionally biased region" description="Low complexity" evidence="1">
    <location>
        <begin position="507"/>
        <end position="525"/>
    </location>
</feature>
<dbReference type="OrthoDB" id="660555at2759"/>
<comment type="caution">
    <text evidence="3">The sequence shown here is derived from an EMBL/GenBank/DDBJ whole genome shotgun (WGS) entry which is preliminary data.</text>
</comment>